<dbReference type="OrthoDB" id="9807407at2"/>
<accession>A0A6I4UP04</accession>
<evidence type="ECO:0000259" key="1">
    <source>
        <dbReference type="PROSITE" id="PS51819"/>
    </source>
</evidence>
<protein>
    <submittedName>
        <fullName evidence="2">VOC family protein</fullName>
    </submittedName>
</protein>
<name>A0A6I4UP04_9SPHN</name>
<feature type="domain" description="VOC" evidence="1">
    <location>
        <begin position="1"/>
        <end position="122"/>
    </location>
</feature>
<evidence type="ECO:0000313" key="3">
    <source>
        <dbReference type="Proteomes" id="UP000469159"/>
    </source>
</evidence>
<dbReference type="InterPro" id="IPR037523">
    <property type="entry name" value="VOC_core"/>
</dbReference>
<dbReference type="EMBL" id="WTYK01000001">
    <property type="protein sequence ID" value="MXP40478.1"/>
    <property type="molecule type" value="Genomic_DNA"/>
</dbReference>
<dbReference type="CDD" id="cd07262">
    <property type="entry name" value="VOC_like"/>
    <property type="match status" value="1"/>
</dbReference>
<evidence type="ECO:0000313" key="2">
    <source>
        <dbReference type="EMBL" id="MXP40478.1"/>
    </source>
</evidence>
<reference evidence="2 3" key="1">
    <citation type="submission" date="2019-12" db="EMBL/GenBank/DDBJ databases">
        <title>Genomic-based taxomic classification of the family Erythrobacteraceae.</title>
        <authorList>
            <person name="Xu L."/>
        </authorList>
    </citation>
    <scope>NUCLEOTIDE SEQUENCE [LARGE SCALE GENOMIC DNA]</scope>
    <source>
        <strain evidence="2 3">MCCC 1K02066</strain>
    </source>
</reference>
<dbReference type="Gene3D" id="3.10.180.10">
    <property type="entry name" value="2,3-Dihydroxybiphenyl 1,2-Dioxygenase, domain 1"/>
    <property type="match status" value="1"/>
</dbReference>
<organism evidence="2 3">
    <name type="scientific">Croceibacterium soli</name>
    <dbReference type="NCBI Taxonomy" id="1739690"/>
    <lineage>
        <taxon>Bacteria</taxon>
        <taxon>Pseudomonadati</taxon>
        <taxon>Pseudomonadota</taxon>
        <taxon>Alphaproteobacteria</taxon>
        <taxon>Sphingomonadales</taxon>
        <taxon>Erythrobacteraceae</taxon>
        <taxon>Croceibacterium</taxon>
    </lineage>
</organism>
<dbReference type="Pfam" id="PF00903">
    <property type="entry name" value="Glyoxalase"/>
    <property type="match status" value="1"/>
</dbReference>
<comment type="caution">
    <text evidence="2">The sequence shown here is derived from an EMBL/GenBank/DDBJ whole genome shotgun (WGS) entry which is preliminary data.</text>
</comment>
<dbReference type="PANTHER" id="PTHR35006:SF1">
    <property type="entry name" value="BLL2941 PROTEIN"/>
    <property type="match status" value="1"/>
</dbReference>
<dbReference type="InterPro" id="IPR004360">
    <property type="entry name" value="Glyas_Fos-R_dOase_dom"/>
</dbReference>
<gene>
    <name evidence="2" type="ORF">GRI75_02305</name>
</gene>
<dbReference type="PANTHER" id="PTHR35006">
    <property type="entry name" value="GLYOXALASE FAMILY PROTEIN (AFU_ORTHOLOGUE AFUA_5G14830)"/>
    <property type="match status" value="1"/>
</dbReference>
<dbReference type="Proteomes" id="UP000469159">
    <property type="component" value="Unassembled WGS sequence"/>
</dbReference>
<dbReference type="RefSeq" id="WP_160745305.1">
    <property type="nucleotide sequence ID" value="NZ_WTYK01000001.1"/>
</dbReference>
<dbReference type="InterPro" id="IPR029068">
    <property type="entry name" value="Glyas_Bleomycin-R_OHBP_Dase"/>
</dbReference>
<dbReference type="PROSITE" id="PS51819">
    <property type="entry name" value="VOC"/>
    <property type="match status" value="1"/>
</dbReference>
<keyword evidence="3" id="KW-1185">Reference proteome</keyword>
<dbReference type="AlphaFoldDB" id="A0A6I4UP04"/>
<sequence>MFTHIVIGCNEPEKSIAFYDATFAALGIPGNRMGERAYYGSYGSGFFSVGRPADGGPATHANGGTIGLAAPEPAAVDAWHQAGLANGGSDEGAPGRRDMPDAKLYGAYLRDPVGNKLCAFTTNVDAEQEVG</sequence>
<dbReference type="SUPFAM" id="SSF54593">
    <property type="entry name" value="Glyoxalase/Bleomycin resistance protein/Dihydroxybiphenyl dioxygenase"/>
    <property type="match status" value="1"/>
</dbReference>
<proteinExistence type="predicted"/>